<dbReference type="AlphaFoldDB" id="A0A848F3T7"/>
<accession>A0A848F3T7</accession>
<feature type="region of interest" description="Disordered" evidence="1">
    <location>
        <begin position="1"/>
        <end position="29"/>
    </location>
</feature>
<evidence type="ECO:0000313" key="3">
    <source>
        <dbReference type="Proteomes" id="UP000574067"/>
    </source>
</evidence>
<dbReference type="RefSeq" id="WP_169158971.1">
    <property type="nucleotide sequence ID" value="NZ_JABBFW010000002.1"/>
</dbReference>
<feature type="compositionally biased region" description="Basic residues" evidence="1">
    <location>
        <begin position="10"/>
        <end position="20"/>
    </location>
</feature>
<reference evidence="2 3" key="1">
    <citation type="submission" date="2020-04" db="EMBL/GenBank/DDBJ databases">
        <title>Azohydromonas sp. isolated from soil.</title>
        <authorList>
            <person name="Dahal R.H."/>
        </authorList>
    </citation>
    <scope>NUCLEOTIDE SEQUENCE [LARGE SCALE GENOMIC DNA]</scope>
    <source>
        <strain evidence="2 3">G-1-1-14</strain>
    </source>
</reference>
<proteinExistence type="predicted"/>
<evidence type="ECO:0000256" key="1">
    <source>
        <dbReference type="SAM" id="MobiDB-lite"/>
    </source>
</evidence>
<protein>
    <submittedName>
        <fullName evidence="2">Uncharacterized protein</fullName>
    </submittedName>
</protein>
<dbReference type="Proteomes" id="UP000574067">
    <property type="component" value="Unassembled WGS sequence"/>
</dbReference>
<comment type="caution">
    <text evidence="2">The sequence shown here is derived from an EMBL/GenBank/DDBJ whole genome shotgun (WGS) entry which is preliminary data.</text>
</comment>
<gene>
    <name evidence="2" type="ORF">HHL10_03535</name>
</gene>
<organism evidence="2 3">
    <name type="scientific">Azohydromonas caseinilytica</name>
    <dbReference type="NCBI Taxonomy" id="2728836"/>
    <lineage>
        <taxon>Bacteria</taxon>
        <taxon>Pseudomonadati</taxon>
        <taxon>Pseudomonadota</taxon>
        <taxon>Betaproteobacteria</taxon>
        <taxon>Burkholderiales</taxon>
        <taxon>Sphaerotilaceae</taxon>
        <taxon>Azohydromonas</taxon>
    </lineage>
</organism>
<evidence type="ECO:0000313" key="2">
    <source>
        <dbReference type="EMBL" id="NML14052.1"/>
    </source>
</evidence>
<sequence length="61" mass="6438">MGSNPASRANNKKPVARFKNKSNGTFAETKPQAGFCFSDASLGVVELQPATIAAADKNNRL</sequence>
<name>A0A848F3T7_9BURK</name>
<dbReference type="EMBL" id="JABBFW010000002">
    <property type="protein sequence ID" value="NML14052.1"/>
    <property type="molecule type" value="Genomic_DNA"/>
</dbReference>
<keyword evidence="3" id="KW-1185">Reference proteome</keyword>